<dbReference type="GO" id="GO:0004175">
    <property type="term" value="F:endopeptidase activity"/>
    <property type="evidence" value="ECO:0007669"/>
    <property type="project" value="UniProtKB-ARBA"/>
</dbReference>
<evidence type="ECO:0000313" key="3">
    <source>
        <dbReference type="EMBL" id="MBF1305197.1"/>
    </source>
</evidence>
<evidence type="ECO:0000259" key="2">
    <source>
        <dbReference type="Pfam" id="PF02517"/>
    </source>
</evidence>
<dbReference type="GO" id="GO:0080120">
    <property type="term" value="P:CAAX-box protein maturation"/>
    <property type="evidence" value="ECO:0007669"/>
    <property type="project" value="UniProtKB-ARBA"/>
</dbReference>
<feature type="transmembrane region" description="Helical" evidence="1">
    <location>
        <begin position="65"/>
        <end position="86"/>
    </location>
</feature>
<feature type="transmembrane region" description="Helical" evidence="1">
    <location>
        <begin position="106"/>
        <end position="131"/>
    </location>
</feature>
<dbReference type="EMBL" id="JABZRB010000115">
    <property type="protein sequence ID" value="MBF1305197.1"/>
    <property type="molecule type" value="Genomic_DNA"/>
</dbReference>
<gene>
    <name evidence="3" type="ORF">HXM91_05005</name>
</gene>
<accession>A0A930H1Y4</accession>
<proteinExistence type="predicted"/>
<comment type="caution">
    <text evidence="3">The sequence shown here is derived from an EMBL/GenBank/DDBJ whole genome shotgun (WGS) entry which is preliminary data.</text>
</comment>
<evidence type="ECO:0000313" key="4">
    <source>
        <dbReference type="Proteomes" id="UP000780721"/>
    </source>
</evidence>
<dbReference type="PANTHER" id="PTHR35797:SF1">
    <property type="entry name" value="PROTEASE"/>
    <property type="match status" value="1"/>
</dbReference>
<evidence type="ECO:0000256" key="1">
    <source>
        <dbReference type="SAM" id="Phobius"/>
    </source>
</evidence>
<protein>
    <submittedName>
        <fullName evidence="3">CPBP family intramembrane metalloprotease</fullName>
    </submittedName>
</protein>
<dbReference type="AlphaFoldDB" id="A0A930H1Y4"/>
<feature type="transmembrane region" description="Helical" evidence="1">
    <location>
        <begin position="38"/>
        <end position="58"/>
    </location>
</feature>
<dbReference type="InterPro" id="IPR003675">
    <property type="entry name" value="Rce1/LyrA-like_dom"/>
</dbReference>
<keyword evidence="3" id="KW-0482">Metalloprotease</keyword>
<feature type="transmembrane region" description="Helical" evidence="1">
    <location>
        <begin position="215"/>
        <end position="232"/>
    </location>
</feature>
<keyword evidence="1" id="KW-0472">Membrane</keyword>
<reference evidence="3" key="1">
    <citation type="submission" date="2020-04" db="EMBL/GenBank/DDBJ databases">
        <title>Deep metagenomics examines the oral microbiome during advanced dental caries in children, revealing novel taxa and co-occurrences with host molecules.</title>
        <authorList>
            <person name="Baker J.L."/>
            <person name="Morton J.T."/>
            <person name="Dinis M."/>
            <person name="Alvarez R."/>
            <person name="Tran N.C."/>
            <person name="Knight R."/>
            <person name="Edlund A."/>
        </authorList>
    </citation>
    <scope>NUCLEOTIDE SEQUENCE</scope>
    <source>
        <strain evidence="3">JCVI_48_bin.5</strain>
    </source>
</reference>
<feature type="domain" description="CAAX prenyl protease 2/Lysostaphin resistance protein A-like" evidence="2">
    <location>
        <begin position="152"/>
        <end position="256"/>
    </location>
</feature>
<keyword evidence="3" id="KW-0645">Protease</keyword>
<dbReference type="Proteomes" id="UP000780721">
    <property type="component" value="Unassembled WGS sequence"/>
</dbReference>
<feature type="transmembrane region" description="Helical" evidence="1">
    <location>
        <begin position="143"/>
        <end position="163"/>
    </location>
</feature>
<dbReference type="Pfam" id="PF02517">
    <property type="entry name" value="Rce1-like"/>
    <property type="match status" value="1"/>
</dbReference>
<dbReference type="GO" id="GO:0008237">
    <property type="term" value="F:metallopeptidase activity"/>
    <property type="evidence" value="ECO:0007669"/>
    <property type="project" value="UniProtKB-KW"/>
</dbReference>
<feature type="transmembrane region" description="Helical" evidence="1">
    <location>
        <begin position="183"/>
        <end position="203"/>
    </location>
</feature>
<keyword evidence="1" id="KW-1133">Transmembrane helix</keyword>
<keyword evidence="1" id="KW-0812">Transmembrane</keyword>
<feature type="transmembrane region" description="Helical" evidence="1">
    <location>
        <begin position="268"/>
        <end position="285"/>
    </location>
</feature>
<organism evidence="3 4">
    <name type="scientific">Oribacterium sinus</name>
    <dbReference type="NCBI Taxonomy" id="237576"/>
    <lineage>
        <taxon>Bacteria</taxon>
        <taxon>Bacillati</taxon>
        <taxon>Bacillota</taxon>
        <taxon>Clostridia</taxon>
        <taxon>Lachnospirales</taxon>
        <taxon>Lachnospiraceae</taxon>
        <taxon>Oribacterium</taxon>
    </lineage>
</organism>
<dbReference type="InterPro" id="IPR042150">
    <property type="entry name" value="MmRce1-like"/>
</dbReference>
<keyword evidence="3" id="KW-0378">Hydrolase</keyword>
<sequence length="307" mass="35309">MSEIISKGISKVQNKVQNKAQNKEQFMLDKDEYRYRPWLFFLCAYFFTWIFWIPAIFVSEDKGAVLMLLGLLAPAVVSTVFVLVSGCEELKRDLKEKIIGFYKVKWMNVVWAVIIYALIIVFSILFSLLFGQSLKQFSFTEDFSFTGVGIGSAFVTITLASIIEEVGWKGYCEDSIGQYMDWFIESLIFGILWSFWHFPLLFIKGTYQAGLMVNPLFAINFFVGAILMGYIITWVYLVSDRSILACMVFHLFVNFMQEKIAMTAETKCVETIVIFIVTVIIVLLNKKMFFGTEHVGRLLKTRFGEGN</sequence>
<dbReference type="PANTHER" id="PTHR35797">
    <property type="entry name" value="PROTEASE-RELATED"/>
    <property type="match status" value="1"/>
</dbReference>
<name>A0A930H1Y4_9FIRM</name>